<evidence type="ECO:0000259" key="2">
    <source>
        <dbReference type="PROSITE" id="PS51832"/>
    </source>
</evidence>
<evidence type="ECO:0000313" key="4">
    <source>
        <dbReference type="Proteomes" id="UP000243232"/>
    </source>
</evidence>
<accession>A0A1H2HK45</accession>
<evidence type="ECO:0000313" key="3">
    <source>
        <dbReference type="EMBL" id="SDU32136.1"/>
    </source>
</evidence>
<dbReference type="PANTHER" id="PTHR43155">
    <property type="entry name" value="CYCLIC DI-GMP PHOSPHODIESTERASE PA4108-RELATED"/>
    <property type="match status" value="1"/>
</dbReference>
<dbReference type="InterPro" id="IPR037522">
    <property type="entry name" value="HD_GYP_dom"/>
</dbReference>
<dbReference type="InterPro" id="IPR003607">
    <property type="entry name" value="HD/PDEase_dom"/>
</dbReference>
<proteinExistence type="predicted"/>
<dbReference type="InterPro" id="IPR021812">
    <property type="entry name" value="DUF3391"/>
</dbReference>
<protein>
    <submittedName>
        <fullName evidence="3">HD-GYP domain, c-di-GMP phosphodiesterase class II (Or its inactivated variant)</fullName>
    </submittedName>
</protein>
<dbReference type="RefSeq" id="WP_090197209.1">
    <property type="nucleotide sequence ID" value="NZ_LT629785.1"/>
</dbReference>
<feature type="compositionally biased region" description="Basic and acidic residues" evidence="1">
    <location>
        <begin position="95"/>
        <end position="112"/>
    </location>
</feature>
<gene>
    <name evidence="3" type="ORF">SAMN05216296_3060</name>
</gene>
<name>A0A1H2HK45_9PSED</name>
<dbReference type="EMBL" id="LT629785">
    <property type="protein sequence ID" value="SDU32136.1"/>
    <property type="molecule type" value="Genomic_DNA"/>
</dbReference>
<dbReference type="PROSITE" id="PS51832">
    <property type="entry name" value="HD_GYP"/>
    <property type="match status" value="1"/>
</dbReference>
<dbReference type="Pfam" id="PF11871">
    <property type="entry name" value="DUF3391"/>
    <property type="match status" value="1"/>
</dbReference>
<dbReference type="STRING" id="364197.SAMN05216296_3060"/>
<reference evidence="4" key="1">
    <citation type="submission" date="2016-10" db="EMBL/GenBank/DDBJ databases">
        <authorList>
            <person name="Varghese N."/>
            <person name="Submissions S."/>
        </authorList>
    </citation>
    <scope>NUCLEOTIDE SEQUENCE [LARGE SCALE GENOMIC DNA]</scope>
    <source>
        <strain evidence="4">DSM 17875</strain>
    </source>
</reference>
<dbReference type="AlphaFoldDB" id="A0A1H2HK45"/>
<keyword evidence="4" id="KW-1185">Reference proteome</keyword>
<dbReference type="CDD" id="cd00077">
    <property type="entry name" value="HDc"/>
    <property type="match status" value="1"/>
</dbReference>
<dbReference type="OrthoDB" id="9802066at2"/>
<feature type="compositionally biased region" description="Low complexity" evidence="1">
    <location>
        <begin position="83"/>
        <end position="94"/>
    </location>
</feature>
<organism evidence="3 4">
    <name type="scientific">Pseudomonas pohangensis</name>
    <dbReference type="NCBI Taxonomy" id="364197"/>
    <lineage>
        <taxon>Bacteria</taxon>
        <taxon>Pseudomonadati</taxon>
        <taxon>Pseudomonadota</taxon>
        <taxon>Gammaproteobacteria</taxon>
        <taxon>Pseudomonadales</taxon>
        <taxon>Pseudomonadaceae</taxon>
        <taxon>Pseudomonas</taxon>
    </lineage>
</organism>
<dbReference type="GO" id="GO:0008081">
    <property type="term" value="F:phosphoric diester hydrolase activity"/>
    <property type="evidence" value="ECO:0007669"/>
    <property type="project" value="UniProtKB-ARBA"/>
</dbReference>
<evidence type="ECO:0000256" key="1">
    <source>
        <dbReference type="SAM" id="MobiDB-lite"/>
    </source>
</evidence>
<feature type="region of interest" description="Disordered" evidence="1">
    <location>
        <begin position="80"/>
        <end position="112"/>
    </location>
</feature>
<dbReference type="SMART" id="SM00471">
    <property type="entry name" value="HDc"/>
    <property type="match status" value="1"/>
</dbReference>
<feature type="domain" description="HD-GYP" evidence="2">
    <location>
        <begin position="156"/>
        <end position="352"/>
    </location>
</feature>
<sequence>MSDIRLLAKRKIDVSQLELGMYVCEVDRPWSETPFLFQGFPLLTREDLLAVRSVCQFVYVDEYRRVIIKLGTSPVDNAARPKQQQLRSAAAQLARDGRPLKPEQQVKREPLSTEVQKARVQERKTSTLVKDMFFDIQLGRGIDTGACRTVVRENLESMLRNESALLWLSRMKSQDDYTGQHCLAVSVMAMGFGRYLGIEHSGLEQLGLAGLLHDVGKIRIDSEILNKPGKLTEQEFAVMKAHPGMGRQLLVGHKDLPPIVIDVVFGHHERPDGRGYPRQLGAEHIAPFTRIISIVDTFDAITSNRVYDSARSVKDAFKVLMEMRDQQFDSELVLHFIEWLGIFPVGTLVQLHTGEVGLVVEKNPRFKLRPKVVVLIDAQGQRCAPKFMDMAQICVDQEGVPYRITASLPDGAMGLCMVDPQVQALLDDQELESINDQLDPAAMLDKDGGGPSPLH</sequence>
<dbReference type="Pfam" id="PF13487">
    <property type="entry name" value="HD_5"/>
    <property type="match status" value="1"/>
</dbReference>
<dbReference type="Proteomes" id="UP000243232">
    <property type="component" value="Chromosome I"/>
</dbReference>
<dbReference type="Gene3D" id="1.10.3210.10">
    <property type="entry name" value="Hypothetical protein af1432"/>
    <property type="match status" value="1"/>
</dbReference>
<dbReference type="PANTHER" id="PTHR43155:SF2">
    <property type="entry name" value="CYCLIC DI-GMP PHOSPHODIESTERASE PA4108"/>
    <property type="match status" value="1"/>
</dbReference>
<dbReference type="SUPFAM" id="SSF109604">
    <property type="entry name" value="HD-domain/PDEase-like"/>
    <property type="match status" value="1"/>
</dbReference>